<organism evidence="2 3">
    <name type="scientific">Umezakia ovalisporum FSS-62</name>
    <dbReference type="NCBI Taxonomy" id="2971776"/>
    <lineage>
        <taxon>Bacteria</taxon>
        <taxon>Bacillati</taxon>
        <taxon>Cyanobacteriota</taxon>
        <taxon>Cyanophyceae</taxon>
        <taxon>Nostocales</taxon>
        <taxon>Nodulariaceae</taxon>
        <taxon>Umezakia</taxon>
    </lineage>
</organism>
<dbReference type="EMBL" id="JANQDL010000039">
    <property type="protein sequence ID" value="MDH6063239.1"/>
    <property type="molecule type" value="Genomic_DNA"/>
</dbReference>
<evidence type="ECO:0000313" key="2">
    <source>
        <dbReference type="EMBL" id="MDH6063239.1"/>
    </source>
</evidence>
<feature type="domain" description="CRISPR-associated protein Cas6-like N-terminal" evidence="1">
    <location>
        <begin position="1"/>
        <end position="31"/>
    </location>
</feature>
<comment type="caution">
    <text evidence="2">The sequence shown here is derived from an EMBL/GenBank/DDBJ whole genome shotgun (WGS) entry which is preliminary data.</text>
</comment>
<dbReference type="Pfam" id="PF19308">
    <property type="entry name" value="CRISPR_Cas6_N"/>
    <property type="match status" value="1"/>
</dbReference>
<dbReference type="RefSeq" id="WP_280657719.1">
    <property type="nucleotide sequence ID" value="NZ_JANQDL010000039.1"/>
</dbReference>
<accession>A0AA43KE65</accession>
<protein>
    <recommendedName>
        <fullName evidence="1">CRISPR-associated protein Cas6-like N-terminal domain-containing protein</fullName>
    </recommendedName>
</protein>
<dbReference type="AlphaFoldDB" id="A0AA43KE65"/>
<name>A0AA43KE65_9CYAN</name>
<dbReference type="InterPro" id="IPR045648">
    <property type="entry name" value="CRISPR-assoc_Cas6-like_N"/>
</dbReference>
<proteinExistence type="predicted"/>
<evidence type="ECO:0000313" key="3">
    <source>
        <dbReference type="Proteomes" id="UP001159370"/>
    </source>
</evidence>
<reference evidence="2 3" key="1">
    <citation type="journal article" date="2023" name="J. Phycol.">
        <title>Chrysosporum ovalisporum is synonymous with the true-branching cyanobacterium Umezakia natans (Nostocales/Aphanizomenonaceae).</title>
        <authorList>
            <person name="McGregor G.B."/>
            <person name="Sendall B.C."/>
            <person name="Niiyama Y."/>
            <person name="Tuji A."/>
            <person name="Willis A."/>
        </authorList>
    </citation>
    <scope>NUCLEOTIDE SEQUENCE [LARGE SCALE GENOMIC DNA]</scope>
    <source>
        <strain evidence="2 3">FSS-62</strain>
    </source>
</reference>
<dbReference type="Proteomes" id="UP001159370">
    <property type="component" value="Unassembled WGS sequence"/>
</dbReference>
<gene>
    <name evidence="2" type="ORF">NWP23_05470</name>
</gene>
<sequence length="41" mass="4723">MLHSLVLNLFPLSNIPPQFLTVRHLHSFNIKNYCSIMGRLG</sequence>
<evidence type="ECO:0000259" key="1">
    <source>
        <dbReference type="Pfam" id="PF19308"/>
    </source>
</evidence>